<comment type="catalytic activity">
    <reaction evidence="1">
        <text>a 1,2-diacyl-sn-glycero-3-phosphocholine + H2O = a 1,2-diacyl-sn-glycero-3-phosphate + choline + H(+)</text>
        <dbReference type="Rhea" id="RHEA:14445"/>
        <dbReference type="ChEBI" id="CHEBI:15354"/>
        <dbReference type="ChEBI" id="CHEBI:15377"/>
        <dbReference type="ChEBI" id="CHEBI:15378"/>
        <dbReference type="ChEBI" id="CHEBI:57643"/>
        <dbReference type="ChEBI" id="CHEBI:58608"/>
        <dbReference type="EC" id="3.1.4.4"/>
    </reaction>
</comment>
<feature type="domain" description="PLD phosphodiesterase" evidence="6">
    <location>
        <begin position="604"/>
        <end position="631"/>
    </location>
</feature>
<dbReference type="InterPro" id="IPR001736">
    <property type="entry name" value="PLipase_D/transphosphatidylase"/>
</dbReference>
<dbReference type="InterPro" id="IPR025202">
    <property type="entry name" value="PLD-like_dom"/>
</dbReference>
<protein>
    <submittedName>
        <fullName evidence="7">Phospholipase</fullName>
    </submittedName>
</protein>
<feature type="region of interest" description="Disordered" evidence="5">
    <location>
        <begin position="691"/>
        <end position="719"/>
    </location>
</feature>
<dbReference type="PANTHER" id="PTHR18896:SF76">
    <property type="entry name" value="PHOSPHOLIPASE"/>
    <property type="match status" value="1"/>
</dbReference>
<proteinExistence type="predicted"/>
<gene>
    <name evidence="7" type="ORF">DOL88_03445</name>
</gene>
<dbReference type="Proteomes" id="UP000274211">
    <property type="component" value="Unassembled WGS sequence"/>
</dbReference>
<evidence type="ECO:0000313" key="7">
    <source>
        <dbReference type="EMBL" id="RMW89110.1"/>
    </source>
</evidence>
<evidence type="ECO:0000256" key="4">
    <source>
        <dbReference type="ARBA" id="ARBA00023098"/>
    </source>
</evidence>
<evidence type="ECO:0000256" key="5">
    <source>
        <dbReference type="SAM" id="MobiDB-lite"/>
    </source>
</evidence>
<evidence type="ECO:0000256" key="3">
    <source>
        <dbReference type="ARBA" id="ARBA00022801"/>
    </source>
</evidence>
<keyword evidence="8" id="KW-1185">Reference proteome</keyword>
<evidence type="ECO:0000259" key="6">
    <source>
        <dbReference type="PROSITE" id="PS50035"/>
    </source>
</evidence>
<accession>A0ABX9VWY3</accession>
<dbReference type="Pfam" id="PF13091">
    <property type="entry name" value="PLDc_2"/>
    <property type="match status" value="1"/>
</dbReference>
<evidence type="ECO:0000256" key="2">
    <source>
        <dbReference type="ARBA" id="ARBA00022737"/>
    </source>
</evidence>
<evidence type="ECO:0000313" key="8">
    <source>
        <dbReference type="Proteomes" id="UP000274211"/>
    </source>
</evidence>
<dbReference type="PROSITE" id="PS50035">
    <property type="entry name" value="PLD"/>
    <property type="match status" value="1"/>
</dbReference>
<dbReference type="RefSeq" id="WP_109129985.1">
    <property type="nucleotide sequence ID" value="NZ_NRDC01000015.1"/>
</dbReference>
<feature type="compositionally biased region" description="Polar residues" evidence="5">
    <location>
        <begin position="535"/>
        <end position="550"/>
    </location>
</feature>
<keyword evidence="2" id="KW-0677">Repeat</keyword>
<dbReference type="PANTHER" id="PTHR18896">
    <property type="entry name" value="PHOSPHOLIPASE D"/>
    <property type="match status" value="1"/>
</dbReference>
<dbReference type="Gene3D" id="3.30.870.10">
    <property type="entry name" value="Endonuclease Chain A"/>
    <property type="match status" value="2"/>
</dbReference>
<reference evidence="7 8" key="1">
    <citation type="journal article" date="2019" name="J. Oral Microbiol.">
        <title>Role of OmpA1 and OmpA2 in Aggregatibacter actinomycetemcomitans and Aggregatibacter aphrophilus serum resistance.</title>
        <authorList>
            <person name="Lindholm M."/>
            <person name="Min Aung K."/>
            <person name="Nyunt Wai S."/>
            <person name="Oscarsson J."/>
        </authorList>
    </citation>
    <scope>NUCLEOTIDE SEQUENCE [LARGE SCALE GENOMIC DNA]</scope>
    <source>
        <strain evidence="7 8">HK83</strain>
    </source>
</reference>
<dbReference type="InterPro" id="IPR015679">
    <property type="entry name" value="PLipase_D_fam"/>
</dbReference>
<dbReference type="EMBL" id="QMGS01000039">
    <property type="protein sequence ID" value="RMW89110.1"/>
    <property type="molecule type" value="Genomic_DNA"/>
</dbReference>
<name>A0ABX9VWY3_AGGAP</name>
<organism evidence="7 8">
    <name type="scientific">Aggregatibacter aphrophilus</name>
    <name type="common">Haemophilus aphrophilus</name>
    <dbReference type="NCBI Taxonomy" id="732"/>
    <lineage>
        <taxon>Bacteria</taxon>
        <taxon>Pseudomonadati</taxon>
        <taxon>Pseudomonadota</taxon>
        <taxon>Gammaproteobacteria</taxon>
        <taxon>Pasteurellales</taxon>
        <taxon>Pasteurellaceae</taxon>
        <taxon>Aggregatibacter</taxon>
    </lineage>
</organism>
<comment type="caution">
    <text evidence="7">The sequence shown here is derived from an EMBL/GenBank/DDBJ whole genome shotgun (WGS) entry which is preliminary data.</text>
</comment>
<feature type="compositionally biased region" description="Basic and acidic residues" evidence="5">
    <location>
        <begin position="704"/>
        <end position="719"/>
    </location>
</feature>
<dbReference type="SUPFAM" id="SSF56024">
    <property type="entry name" value="Phospholipase D/nuclease"/>
    <property type="match status" value="2"/>
</dbReference>
<feature type="region of interest" description="Disordered" evidence="5">
    <location>
        <begin position="529"/>
        <end position="550"/>
    </location>
</feature>
<sequence length="719" mass="82294">MSQNKQQISTTEGKLCATVNFNWFLKDAEKFENGTRSEPVPATFKALVNGKEAFEELHDRIANAQHSIDIAIWGFQPSMHFKRDGKSPCIGDLLIQKALEGKKVRILVWSLPGNIQTFSEANLGNKPGVWLKDKVEGVTSEQVDYDRWWYEAIQGELDEVIVNAKTDGIVHVWEAHEIEKHEKLVEFTKSPKRTNLIYKNRKVAPQSEDFKPRVLPDGRKVNHSFEDTELPDGSYNFALKKFKSHHQKTVLIDYETPELAVGFVLEHNMVDNYWDDSNHSLKTTLPNKGKNSPTPLQDVSSIVTGQVLWDINHNFCQSWDRQNNKQWGKDPVDIGITEKRKAFSREHYQPNPSLVNDSKLVMAQIVRTYDQPNIEDIMKVYLNNITQTTSYIYTENQYFRFPPLVREFIAYWETIKNKGRTKGPIHWFTVTNSSDEGIGVGTYTTNEMFKLLGRQEVMPGVAREIKREELGVELGKCKVNQAILYNLAIRSPTSGERAALEEKYEANEQEIKRIEKEIANIDLKQRKAEIKQAEQKTQNNENSQHPNAIENQELSQEEANLTKELGYEISDTPGIKAHICTLMPKDENGKYVHTYKKNGKDTPAEVYVHSKVTIMDDVFTVISSANLNTRSMQVDTELGIIMECADVAEGLRKRLWDLHTNKNSAANPDDMHDYAVAKEAFKKWGKLIEANKRSQKDGNSPECALREFSRDDPKVSRSD</sequence>
<evidence type="ECO:0000256" key="1">
    <source>
        <dbReference type="ARBA" id="ARBA00000798"/>
    </source>
</evidence>
<keyword evidence="4" id="KW-0443">Lipid metabolism</keyword>
<keyword evidence="3" id="KW-0378">Hydrolase</keyword>